<name>A0A6G0YR49_APHCR</name>
<proteinExistence type="predicted"/>
<reference evidence="2 3" key="1">
    <citation type="submission" date="2019-08" db="EMBL/GenBank/DDBJ databases">
        <title>Whole genome of Aphis craccivora.</title>
        <authorList>
            <person name="Voronova N.V."/>
            <person name="Shulinski R.S."/>
            <person name="Bandarenka Y.V."/>
            <person name="Zhorov D.G."/>
            <person name="Warner D."/>
        </authorList>
    </citation>
    <scope>NUCLEOTIDE SEQUENCE [LARGE SCALE GENOMIC DNA]</scope>
    <source>
        <strain evidence="2">180601</strain>
        <tissue evidence="2">Whole Body</tissue>
    </source>
</reference>
<dbReference type="AlphaFoldDB" id="A0A6G0YR49"/>
<evidence type="ECO:0000256" key="1">
    <source>
        <dbReference type="SAM" id="Phobius"/>
    </source>
</evidence>
<dbReference type="EMBL" id="VUJU01002795">
    <property type="protein sequence ID" value="KAF0760075.1"/>
    <property type="molecule type" value="Genomic_DNA"/>
</dbReference>
<accession>A0A6G0YR49</accession>
<sequence>MVFFLQYIAYPFTTDYIMCIENLFEIGVGDHRRDSSWKWRRQQINECVIIQARKSAKIPICAARTHDGPKHRQNKYGQKRLYIFISMIIIYYAFFVRLDLDTFLLLTINQYNYKIAIFHKNVSIIISLTIEGIHTQISINYATGVYLL</sequence>
<evidence type="ECO:0000313" key="3">
    <source>
        <dbReference type="Proteomes" id="UP000478052"/>
    </source>
</evidence>
<organism evidence="2 3">
    <name type="scientific">Aphis craccivora</name>
    <name type="common">Cowpea aphid</name>
    <dbReference type="NCBI Taxonomy" id="307492"/>
    <lineage>
        <taxon>Eukaryota</taxon>
        <taxon>Metazoa</taxon>
        <taxon>Ecdysozoa</taxon>
        <taxon>Arthropoda</taxon>
        <taxon>Hexapoda</taxon>
        <taxon>Insecta</taxon>
        <taxon>Pterygota</taxon>
        <taxon>Neoptera</taxon>
        <taxon>Paraneoptera</taxon>
        <taxon>Hemiptera</taxon>
        <taxon>Sternorrhyncha</taxon>
        <taxon>Aphidomorpha</taxon>
        <taxon>Aphidoidea</taxon>
        <taxon>Aphididae</taxon>
        <taxon>Aphidini</taxon>
        <taxon>Aphis</taxon>
        <taxon>Aphis</taxon>
    </lineage>
</organism>
<dbReference type="Proteomes" id="UP000478052">
    <property type="component" value="Unassembled WGS sequence"/>
</dbReference>
<keyword evidence="1" id="KW-0812">Transmembrane</keyword>
<gene>
    <name evidence="2" type="ORF">FWK35_00009868</name>
</gene>
<keyword evidence="1" id="KW-0472">Membrane</keyword>
<protein>
    <submittedName>
        <fullName evidence="2">Uncharacterized protein</fullName>
    </submittedName>
</protein>
<keyword evidence="3" id="KW-1185">Reference proteome</keyword>
<evidence type="ECO:0000313" key="2">
    <source>
        <dbReference type="EMBL" id="KAF0760075.1"/>
    </source>
</evidence>
<feature type="transmembrane region" description="Helical" evidence="1">
    <location>
        <begin position="81"/>
        <end position="98"/>
    </location>
</feature>
<keyword evidence="1" id="KW-1133">Transmembrane helix</keyword>
<comment type="caution">
    <text evidence="2">The sequence shown here is derived from an EMBL/GenBank/DDBJ whole genome shotgun (WGS) entry which is preliminary data.</text>
</comment>